<evidence type="ECO:0000256" key="1">
    <source>
        <dbReference type="ARBA" id="ARBA00010282"/>
    </source>
</evidence>
<dbReference type="Pfam" id="PF02657">
    <property type="entry name" value="SufE"/>
    <property type="match status" value="1"/>
</dbReference>
<proteinExistence type="inferred from homology"/>
<reference evidence="3 4" key="1">
    <citation type="journal article" date="2020" name="bioRxiv">
        <title>Sequence and annotation of 42 cannabis genomes reveals extensive copy number variation in cannabinoid synthesis and pathogen resistance genes.</title>
        <authorList>
            <person name="Mckernan K.J."/>
            <person name="Helbert Y."/>
            <person name="Kane L.T."/>
            <person name="Ebling H."/>
            <person name="Zhang L."/>
            <person name="Liu B."/>
            <person name="Eaton Z."/>
            <person name="Mclaughlin S."/>
            <person name="Kingan S."/>
            <person name="Baybayan P."/>
            <person name="Concepcion G."/>
            <person name="Jordan M."/>
            <person name="Riva A."/>
            <person name="Barbazuk W."/>
            <person name="Harkins T."/>
        </authorList>
    </citation>
    <scope>NUCLEOTIDE SEQUENCE [LARGE SCALE GENOMIC DNA]</scope>
    <source>
        <strain evidence="4">cv. Jamaican Lion 4</strain>
        <tissue evidence="3">Leaf</tissue>
    </source>
</reference>
<dbReference type="PANTHER" id="PTHR43597:SF5">
    <property type="entry name" value="SUFE-LIKE PROTEIN 2, CHLOROPLASTIC"/>
    <property type="match status" value="1"/>
</dbReference>
<protein>
    <recommendedName>
        <fullName evidence="2">Fe-S metabolism associated domain-containing protein</fullName>
    </recommendedName>
</protein>
<evidence type="ECO:0000313" key="3">
    <source>
        <dbReference type="EMBL" id="KAF4366217.1"/>
    </source>
</evidence>
<name>A0A7J6F688_CANSA</name>
<comment type="similarity">
    <text evidence="1">Belongs to the SufE family.</text>
</comment>
<organism evidence="3 4">
    <name type="scientific">Cannabis sativa</name>
    <name type="common">Hemp</name>
    <name type="synonym">Marijuana</name>
    <dbReference type="NCBI Taxonomy" id="3483"/>
    <lineage>
        <taxon>Eukaryota</taxon>
        <taxon>Viridiplantae</taxon>
        <taxon>Streptophyta</taxon>
        <taxon>Embryophyta</taxon>
        <taxon>Tracheophyta</taxon>
        <taxon>Spermatophyta</taxon>
        <taxon>Magnoliopsida</taxon>
        <taxon>eudicotyledons</taxon>
        <taxon>Gunneridae</taxon>
        <taxon>Pentapetalae</taxon>
        <taxon>rosids</taxon>
        <taxon>fabids</taxon>
        <taxon>Rosales</taxon>
        <taxon>Cannabaceae</taxon>
        <taxon>Cannabis</taxon>
    </lineage>
</organism>
<sequence length="260" mass="29109">MNSSIIQISTHLPLPQCCFPSSTTPIKHSNNSTLRCANSNSKRNNSLKCCNFLSPELNARRRNPNSFTEIEMPPGTSELSAADKLQRLVLEFKSLAEPMDRVKRLLHYASKLPPYDESGRVNENRVAGCATQVWVEAKMDENGRVGFRADSDSEISKGFCSCLIWVMNGAEGEKVLELKTEDFEYVNVGLHGRGNSRVNTWQNILITMQKKTKALVDERNRNLSFETLSSSIDEFATENHGGSAQAHVSHYLLCFLSHVL</sequence>
<dbReference type="EMBL" id="JAATIP010000153">
    <property type="protein sequence ID" value="KAF4366217.1"/>
    <property type="molecule type" value="Genomic_DNA"/>
</dbReference>
<dbReference type="InterPro" id="IPR003808">
    <property type="entry name" value="Fe-S_metab-assoc_dom"/>
</dbReference>
<comment type="caution">
    <text evidence="3">The sequence shown here is derived from an EMBL/GenBank/DDBJ whole genome shotgun (WGS) entry which is preliminary data.</text>
</comment>
<accession>A0A7J6F688</accession>
<feature type="domain" description="Fe-S metabolism associated" evidence="2">
    <location>
        <begin position="91"/>
        <end position="210"/>
    </location>
</feature>
<dbReference type="SUPFAM" id="SSF82649">
    <property type="entry name" value="SufE/NifU"/>
    <property type="match status" value="1"/>
</dbReference>
<evidence type="ECO:0000259" key="2">
    <source>
        <dbReference type="Pfam" id="PF02657"/>
    </source>
</evidence>
<dbReference type="PANTHER" id="PTHR43597">
    <property type="entry name" value="SULFUR ACCEPTOR PROTEIN CSDE"/>
    <property type="match status" value="1"/>
</dbReference>
<dbReference type="Gene3D" id="3.90.1010.10">
    <property type="match status" value="1"/>
</dbReference>
<dbReference type="Proteomes" id="UP000525078">
    <property type="component" value="Unassembled WGS sequence"/>
</dbReference>
<dbReference type="AlphaFoldDB" id="A0A7J6F688"/>
<evidence type="ECO:0000313" key="4">
    <source>
        <dbReference type="Proteomes" id="UP000525078"/>
    </source>
</evidence>
<gene>
    <name evidence="3" type="ORF">F8388_014935</name>
</gene>